<proteinExistence type="predicted"/>
<evidence type="ECO:0000313" key="3">
    <source>
        <dbReference type="Proteomes" id="UP001208570"/>
    </source>
</evidence>
<protein>
    <submittedName>
        <fullName evidence="2">Uncharacterized protein</fullName>
    </submittedName>
</protein>
<gene>
    <name evidence="2" type="ORF">LSH36_676g01026</name>
</gene>
<feature type="region of interest" description="Disordered" evidence="1">
    <location>
        <begin position="122"/>
        <end position="150"/>
    </location>
</feature>
<accession>A0AAD9J2L4</accession>
<keyword evidence="3" id="KW-1185">Reference proteome</keyword>
<reference evidence="2" key="1">
    <citation type="journal article" date="2023" name="Mol. Biol. Evol.">
        <title>Third-Generation Sequencing Reveals the Adaptive Role of the Epigenome in Three Deep-Sea Polychaetes.</title>
        <authorList>
            <person name="Perez M."/>
            <person name="Aroh O."/>
            <person name="Sun Y."/>
            <person name="Lan Y."/>
            <person name="Juniper S.K."/>
            <person name="Young C.R."/>
            <person name="Angers B."/>
            <person name="Qian P.Y."/>
        </authorList>
    </citation>
    <scope>NUCLEOTIDE SEQUENCE</scope>
    <source>
        <strain evidence="2">P08H-3</strain>
    </source>
</reference>
<evidence type="ECO:0000313" key="2">
    <source>
        <dbReference type="EMBL" id="KAK2145531.1"/>
    </source>
</evidence>
<dbReference type="EMBL" id="JAODUP010000676">
    <property type="protein sequence ID" value="KAK2145531.1"/>
    <property type="molecule type" value="Genomic_DNA"/>
</dbReference>
<sequence length="150" mass="16553">MKCRSRNAEKDFARLKRLPNTSPNNAHLGTRVELLRGVGMFLACLGVRNGIITFSIHNPKSIEIGVLNVMIIIRLHRSEFGGKSISGLESPPNLCWHVSQRRAHRVYVSGVSNPEAMAVTSHFYDDDDDDDDDAPTFSPIPSLASSVHEG</sequence>
<dbReference type="AlphaFoldDB" id="A0AAD9J2L4"/>
<feature type="compositionally biased region" description="Acidic residues" evidence="1">
    <location>
        <begin position="125"/>
        <end position="134"/>
    </location>
</feature>
<dbReference type="Proteomes" id="UP001208570">
    <property type="component" value="Unassembled WGS sequence"/>
</dbReference>
<evidence type="ECO:0000256" key="1">
    <source>
        <dbReference type="SAM" id="MobiDB-lite"/>
    </source>
</evidence>
<name>A0AAD9J2L4_9ANNE</name>
<comment type="caution">
    <text evidence="2">The sequence shown here is derived from an EMBL/GenBank/DDBJ whole genome shotgun (WGS) entry which is preliminary data.</text>
</comment>
<organism evidence="2 3">
    <name type="scientific">Paralvinella palmiformis</name>
    <dbReference type="NCBI Taxonomy" id="53620"/>
    <lineage>
        <taxon>Eukaryota</taxon>
        <taxon>Metazoa</taxon>
        <taxon>Spiralia</taxon>
        <taxon>Lophotrochozoa</taxon>
        <taxon>Annelida</taxon>
        <taxon>Polychaeta</taxon>
        <taxon>Sedentaria</taxon>
        <taxon>Canalipalpata</taxon>
        <taxon>Terebellida</taxon>
        <taxon>Terebelliformia</taxon>
        <taxon>Alvinellidae</taxon>
        <taxon>Paralvinella</taxon>
    </lineage>
</organism>